<protein>
    <submittedName>
        <fullName evidence="1">RHS repeat protein</fullName>
    </submittedName>
</protein>
<accession>A0ACC5PX87</accession>
<evidence type="ECO:0000313" key="1">
    <source>
        <dbReference type="EMBL" id="MBE9217610.1"/>
    </source>
</evidence>
<dbReference type="EMBL" id="JADEWF010000004">
    <property type="protein sequence ID" value="MBE9217610.1"/>
    <property type="molecule type" value="Genomic_DNA"/>
</dbReference>
<keyword evidence="2" id="KW-1185">Reference proteome</keyword>
<name>A0ACC5PX87_DOLFA</name>
<dbReference type="Proteomes" id="UP000597867">
    <property type="component" value="Unassembled WGS sequence"/>
</dbReference>
<reference evidence="1" key="1">
    <citation type="submission" date="2020-10" db="EMBL/GenBank/DDBJ databases">
        <authorList>
            <person name="Castelo-Branco R."/>
            <person name="Eusebio N."/>
            <person name="Adriana R."/>
            <person name="Vieira A."/>
            <person name="Brugerolle De Fraissinette N."/>
            <person name="Rezende De Castro R."/>
            <person name="Schneider M.P."/>
            <person name="Vasconcelos V."/>
            <person name="Leao P.N."/>
        </authorList>
    </citation>
    <scope>NUCLEOTIDE SEQUENCE</scope>
    <source>
        <strain evidence="1">LEGE 04289</strain>
    </source>
</reference>
<evidence type="ECO:0000313" key="2">
    <source>
        <dbReference type="Proteomes" id="UP000597867"/>
    </source>
</evidence>
<proteinExistence type="predicted"/>
<organism evidence="1 2">
    <name type="scientific">Dolichospermum flos-aquae LEGE 04289</name>
    <dbReference type="NCBI Taxonomy" id="1828708"/>
    <lineage>
        <taxon>Bacteria</taxon>
        <taxon>Bacillati</taxon>
        <taxon>Cyanobacteriota</taxon>
        <taxon>Cyanophyceae</taxon>
        <taxon>Nostocales</taxon>
        <taxon>Aphanizomenonaceae</taxon>
        <taxon>Dolichospermum</taxon>
    </lineage>
</organism>
<comment type="caution">
    <text evidence="1">The sequence shown here is derived from an EMBL/GenBank/DDBJ whole genome shotgun (WGS) entry which is preliminary data.</text>
</comment>
<gene>
    <name evidence="1" type="ORF">IQ222_02075</name>
</gene>
<sequence length="370" mass="40620">MDLWSINPQTGLFDNVGKGRVSADGTVINTISGGIRNSSWHFFAPPAPTPNDPDADDRNPDDGCDECKATAPGNSEVELHSGAVIETHDLVPYQSLGTNRGISLRYDSERADARPILHFGYNNVPNNSNLRLMAELTIKRGDFKLEVPGFVGGQFGLNGGENFWSIPNGGGKIDAALQADLRTLDSGRYDYDLTTGLMRLNNNQLNGSTSTSKGKFLHINTVNSAFGSGWGLAGLQEIVVNADQSVIIIDGDGSELLFEKKADNSYKSPVGDFSTLERLNDGTFRRTMTDKTVYSFNQENLLTKMRDRIGNETQYVYENRRLMKMVDPVGLETTFTYSNNRIIEIKDPAGRSTKLTYDTNGNLIKITDPG</sequence>